<dbReference type="Proteomes" id="UP000024635">
    <property type="component" value="Unassembled WGS sequence"/>
</dbReference>
<feature type="region of interest" description="Disordered" evidence="1">
    <location>
        <begin position="1"/>
        <end position="28"/>
    </location>
</feature>
<reference evidence="3" key="1">
    <citation type="journal article" date="2015" name="Nat. Genet.">
        <title>The genome and transcriptome of the zoonotic hookworm Ancylostoma ceylanicum identify infection-specific gene families.</title>
        <authorList>
            <person name="Schwarz E.M."/>
            <person name="Hu Y."/>
            <person name="Antoshechkin I."/>
            <person name="Miller M.M."/>
            <person name="Sternberg P.W."/>
            <person name="Aroian R.V."/>
        </authorList>
    </citation>
    <scope>NUCLEOTIDE SEQUENCE</scope>
    <source>
        <strain evidence="3">HY135</strain>
    </source>
</reference>
<dbReference type="EMBL" id="JARK01001483">
    <property type="protein sequence ID" value="EYB96788.1"/>
    <property type="molecule type" value="Genomic_DNA"/>
</dbReference>
<dbReference type="STRING" id="53326.A0A016T1C8"/>
<protein>
    <submittedName>
        <fullName evidence="2">Uncharacterized protein</fullName>
    </submittedName>
</protein>
<proteinExistence type="predicted"/>
<name>A0A016T1C8_9BILA</name>
<evidence type="ECO:0000256" key="1">
    <source>
        <dbReference type="SAM" id="MobiDB-lite"/>
    </source>
</evidence>
<evidence type="ECO:0000313" key="2">
    <source>
        <dbReference type="EMBL" id="EYB96788.1"/>
    </source>
</evidence>
<dbReference type="AlphaFoldDB" id="A0A016T1C8"/>
<feature type="compositionally biased region" description="Acidic residues" evidence="1">
    <location>
        <begin position="17"/>
        <end position="27"/>
    </location>
</feature>
<comment type="caution">
    <text evidence="2">The sequence shown here is derived from an EMBL/GenBank/DDBJ whole genome shotgun (WGS) entry which is preliminary data.</text>
</comment>
<evidence type="ECO:0000313" key="3">
    <source>
        <dbReference type="Proteomes" id="UP000024635"/>
    </source>
</evidence>
<organism evidence="2 3">
    <name type="scientific">Ancylostoma ceylanicum</name>
    <dbReference type="NCBI Taxonomy" id="53326"/>
    <lineage>
        <taxon>Eukaryota</taxon>
        <taxon>Metazoa</taxon>
        <taxon>Ecdysozoa</taxon>
        <taxon>Nematoda</taxon>
        <taxon>Chromadorea</taxon>
        <taxon>Rhabditida</taxon>
        <taxon>Rhabditina</taxon>
        <taxon>Rhabditomorpha</taxon>
        <taxon>Strongyloidea</taxon>
        <taxon>Ancylostomatidae</taxon>
        <taxon>Ancylostomatinae</taxon>
        <taxon>Ancylostoma</taxon>
    </lineage>
</organism>
<gene>
    <name evidence="2" type="primary">Acey_s0147.g2607</name>
    <name evidence="2" type="ORF">Y032_0147g2607</name>
</gene>
<accession>A0A016T1C8</accession>
<sequence length="95" mass="11255">MTEEERQESDGEREISDSDSEPELDPADYEKRRDLCLRQIILSEIQFNKLKIILRDLKIKQVRSSSSCFSETFIHMTSLRRVEQDRTNRYAALLC</sequence>
<dbReference type="OrthoDB" id="5836615at2759"/>
<keyword evidence="3" id="KW-1185">Reference proteome</keyword>